<dbReference type="InterPro" id="IPR024079">
    <property type="entry name" value="MetalloPept_cat_dom_sf"/>
</dbReference>
<dbReference type="InterPro" id="IPR024080">
    <property type="entry name" value="Neurolysin/TOP_N"/>
</dbReference>
<evidence type="ECO:0000313" key="10">
    <source>
        <dbReference type="Proteomes" id="UP000307140"/>
    </source>
</evidence>
<dbReference type="GO" id="GO:0046872">
    <property type="term" value="F:metal ion binding"/>
    <property type="evidence" value="ECO:0007669"/>
    <property type="project" value="UniProtKB-UniRule"/>
</dbReference>
<dbReference type="AlphaFoldDB" id="A0A5S3NAX3"/>
<dbReference type="PANTHER" id="PTHR43660:SF1">
    <property type="entry name" value="DIPEPTIDYL CARBOXYPEPTIDASE"/>
    <property type="match status" value="1"/>
</dbReference>
<evidence type="ECO:0000256" key="1">
    <source>
        <dbReference type="ARBA" id="ARBA00006040"/>
    </source>
</evidence>
<dbReference type="InterPro" id="IPR024077">
    <property type="entry name" value="Neurolysin/TOP_dom2"/>
</dbReference>
<dbReference type="RefSeq" id="WP_138534587.1">
    <property type="nucleotide sequence ID" value="NZ_VANR01000001.1"/>
</dbReference>
<evidence type="ECO:0000256" key="2">
    <source>
        <dbReference type="ARBA" id="ARBA00022670"/>
    </source>
</evidence>
<evidence type="ECO:0000259" key="8">
    <source>
        <dbReference type="Pfam" id="PF01432"/>
    </source>
</evidence>
<dbReference type="EMBL" id="VANR01000001">
    <property type="protein sequence ID" value="TMM32375.1"/>
    <property type="molecule type" value="Genomic_DNA"/>
</dbReference>
<dbReference type="InterPro" id="IPR045090">
    <property type="entry name" value="Pept_M3A_M3B"/>
</dbReference>
<dbReference type="Gene3D" id="1.20.1050.40">
    <property type="entry name" value="Endopeptidase. Chain P, domain 1"/>
    <property type="match status" value="1"/>
</dbReference>
<organism evidence="9 10">
    <name type="scientific">Polaribacter aestuariivivens</name>
    <dbReference type="NCBI Taxonomy" id="2304626"/>
    <lineage>
        <taxon>Bacteria</taxon>
        <taxon>Pseudomonadati</taxon>
        <taxon>Bacteroidota</taxon>
        <taxon>Flavobacteriia</taxon>
        <taxon>Flavobacteriales</taxon>
        <taxon>Flavobacteriaceae</taxon>
    </lineage>
</organism>
<keyword evidence="2 7" id="KW-0645">Protease</keyword>
<keyword evidence="3 7" id="KW-0479">Metal-binding</keyword>
<keyword evidence="4 7" id="KW-0378">Hydrolase</keyword>
<dbReference type="Gene3D" id="1.10.1370.10">
    <property type="entry name" value="Neurolysin, domain 3"/>
    <property type="match status" value="1"/>
</dbReference>
<dbReference type="SUPFAM" id="SSF55486">
    <property type="entry name" value="Metalloproteases ('zincins'), catalytic domain"/>
    <property type="match status" value="1"/>
</dbReference>
<name>A0A5S3NAX3_9FLAO</name>
<accession>A0A5S3NAX3</accession>
<dbReference type="CDD" id="cd06456">
    <property type="entry name" value="M3A_DCP"/>
    <property type="match status" value="1"/>
</dbReference>
<dbReference type="Pfam" id="PF01432">
    <property type="entry name" value="Peptidase_M3"/>
    <property type="match status" value="1"/>
</dbReference>
<evidence type="ECO:0000256" key="6">
    <source>
        <dbReference type="ARBA" id="ARBA00023049"/>
    </source>
</evidence>
<dbReference type="Gene3D" id="3.40.390.10">
    <property type="entry name" value="Collagenase (Catalytic Domain)"/>
    <property type="match status" value="1"/>
</dbReference>
<sequence>MNPLLQEFNTAPFSKIETSHYKPAIKKAIEIAKEEIQTIVENSESPTFENTTVALDFTGEKLNRITSIFFNLNSAETNDKIQKIAQEVSPWLSEFRNDITLNEALFKKVKEVFNSKEKLALTPEQEMLLEKQYKGFARNGANLNEEDKSELRKIDTQLSKLSLQFGENVLAETNAFEMHLTNEKDVSGLPESAKEAAKQLANEKGKKGWIFTLDYPSYIPFMTYADNRELRKKLAIAAGKKGFQKNKNNNEQIVLDIVRLRHKRANLLGYKTHAHFVLEERMAETPEKVIDFSNELLEKAKPAAKKEFKNLEKYAKKLDGIDQLQKWDGAYYSEKLKKEIFDLDQEILKPYFKLENVIDGVFEIANRLYDLKFEEVANIDKYHEDVKTYNVTDTNGNFIAVFYADFHPRKGKRNGAWMTSYKPQQIKNGINERPHVSIVCNFTKPTPTKPSLLTFNEVTTLFHEFGHALHGMLANTTYNSLSGTSVSWDFVELPSQVLENWCYEKEALELFAKHYKTGEIIPMKYVEKIKESASFHEGMQTLRQLSFGLLDMSWHSQNPSEIKSVKDFENEAFTDTKLYPDVAENVMSTAFSHIFQGGYSAGYYSYKWAEVLDADAFEYFLEKGIFNKEVASKFKENVLSKGGTEKPMILYKRFRGKEPKPEALLKRAGLI</sequence>
<evidence type="ECO:0000256" key="5">
    <source>
        <dbReference type="ARBA" id="ARBA00022833"/>
    </source>
</evidence>
<evidence type="ECO:0000256" key="7">
    <source>
        <dbReference type="RuleBase" id="RU003435"/>
    </source>
</evidence>
<keyword evidence="5 7" id="KW-0862">Zinc</keyword>
<proteinExistence type="inferred from homology"/>
<dbReference type="GO" id="GO:0004222">
    <property type="term" value="F:metalloendopeptidase activity"/>
    <property type="evidence" value="ECO:0007669"/>
    <property type="project" value="InterPro"/>
</dbReference>
<reference evidence="9 10" key="1">
    <citation type="submission" date="2019-05" db="EMBL/GenBank/DDBJ databases">
        <title>Polaribacter aestuariivivens sp. nov., isolated from a tidal flat.</title>
        <authorList>
            <person name="Yoon J.-H."/>
        </authorList>
    </citation>
    <scope>NUCLEOTIDE SEQUENCE [LARGE SCALE GENOMIC DNA]</scope>
    <source>
        <strain evidence="9 10">DBTF-3</strain>
    </source>
</reference>
<comment type="caution">
    <text evidence="9">The sequence shown here is derived from an EMBL/GenBank/DDBJ whole genome shotgun (WGS) entry which is preliminary data.</text>
</comment>
<keyword evidence="10" id="KW-1185">Reference proteome</keyword>
<keyword evidence="6 7" id="KW-0482">Metalloprotease</keyword>
<dbReference type="GO" id="GO:0004180">
    <property type="term" value="F:carboxypeptidase activity"/>
    <property type="evidence" value="ECO:0007669"/>
    <property type="project" value="TreeGrafter"/>
</dbReference>
<feature type="domain" description="Peptidase M3A/M3B catalytic" evidence="8">
    <location>
        <begin position="221"/>
        <end position="669"/>
    </location>
</feature>
<dbReference type="InterPro" id="IPR001567">
    <property type="entry name" value="Pept_M3A_M3B_dom"/>
</dbReference>
<evidence type="ECO:0000313" key="9">
    <source>
        <dbReference type="EMBL" id="TMM32375.1"/>
    </source>
</evidence>
<dbReference type="GO" id="GO:0006508">
    <property type="term" value="P:proteolysis"/>
    <property type="evidence" value="ECO:0007669"/>
    <property type="project" value="UniProtKB-KW"/>
</dbReference>
<dbReference type="PANTHER" id="PTHR43660">
    <property type="entry name" value="DIPEPTIDYL CARBOXYPEPTIDASE"/>
    <property type="match status" value="1"/>
</dbReference>
<protein>
    <submittedName>
        <fullName evidence="9">M3 family metallopeptidase</fullName>
    </submittedName>
</protein>
<evidence type="ECO:0000256" key="4">
    <source>
        <dbReference type="ARBA" id="ARBA00022801"/>
    </source>
</evidence>
<comment type="cofactor">
    <cofactor evidence="7">
        <name>Zn(2+)</name>
        <dbReference type="ChEBI" id="CHEBI:29105"/>
    </cofactor>
    <text evidence="7">Binds 1 zinc ion.</text>
</comment>
<dbReference type="FunFam" id="3.40.390.10:FF:000009">
    <property type="entry name" value="Oligopeptidase A"/>
    <property type="match status" value="1"/>
</dbReference>
<dbReference type="GO" id="GO:0005829">
    <property type="term" value="C:cytosol"/>
    <property type="evidence" value="ECO:0007669"/>
    <property type="project" value="TreeGrafter"/>
</dbReference>
<evidence type="ECO:0000256" key="3">
    <source>
        <dbReference type="ARBA" id="ARBA00022723"/>
    </source>
</evidence>
<dbReference type="OrthoDB" id="9773538at2"/>
<dbReference type="Proteomes" id="UP000307140">
    <property type="component" value="Unassembled WGS sequence"/>
</dbReference>
<comment type="similarity">
    <text evidence="1 7">Belongs to the peptidase M3 family.</text>
</comment>
<dbReference type="InterPro" id="IPR034005">
    <property type="entry name" value="M3A_DCP"/>
</dbReference>
<gene>
    <name evidence="9" type="ORF">FDT66_02610</name>
</gene>